<protein>
    <recommendedName>
        <fullName evidence="4">Transmembrane protein</fullName>
    </recommendedName>
</protein>
<feature type="transmembrane region" description="Helical" evidence="1">
    <location>
        <begin position="6"/>
        <end position="21"/>
    </location>
</feature>
<feature type="transmembrane region" description="Helical" evidence="1">
    <location>
        <begin position="213"/>
        <end position="235"/>
    </location>
</feature>
<evidence type="ECO:0000313" key="2">
    <source>
        <dbReference type="EMBL" id="OBI78341.1"/>
    </source>
</evidence>
<name>A0A1A3BY63_MYCAS</name>
<evidence type="ECO:0008006" key="4">
    <source>
        <dbReference type="Google" id="ProtNLM"/>
    </source>
</evidence>
<dbReference type="OrthoDB" id="3280889at2"/>
<dbReference type="Proteomes" id="UP000093795">
    <property type="component" value="Unassembled WGS sequence"/>
</dbReference>
<dbReference type="EMBL" id="LZKQ01000244">
    <property type="protein sequence ID" value="OBI78341.1"/>
    <property type="molecule type" value="Genomic_DNA"/>
</dbReference>
<sequence length="456" mass="48460">MAALSAVVFTLSGWLGLYLLARDPRKPMLVLASIGLCGFALVVALDAVRNTSATHAHLLSQVEVYLVAVPGVAWFAVLLELARPADNPRGRARELLLVGAVAALTLLAAKLAGNVDGPLRLGHWLMSAVISVSTLGAMARNALRPVRPAPVTGAVVVATLFFALANAILIIPLGLVPSWLALASTGFDVLLLGVAVALWDAFDEGQALRADMLRSFAGCAAVTALFGGQALIGLAVTRNDPGAQTTLTVLLFTSLAIALTVQVLADPLAGVLDRLAFSKSPELRADRAALRNAEAALPLRSTHPLDDIDDDTFVRLTRRALGHYGDLTKLVASPLTALPVIDERLAARGTPDHPVERANELKAVLADGIARLKPRDNGDFGTTEEWRYYNSLYFPYVVGVRAYAQNATAAGLDPTARQAWQWLVTEVPQRSLHNWQNAAARLIAADLRGRVTVSAD</sequence>
<feature type="transmembrane region" description="Helical" evidence="1">
    <location>
        <begin position="28"/>
        <end position="45"/>
    </location>
</feature>
<feature type="transmembrane region" description="Helical" evidence="1">
    <location>
        <begin position="151"/>
        <end position="173"/>
    </location>
</feature>
<keyword evidence="1" id="KW-0472">Membrane</keyword>
<comment type="caution">
    <text evidence="2">The sequence shown here is derived from an EMBL/GenBank/DDBJ whole genome shotgun (WGS) entry which is preliminary data.</text>
</comment>
<keyword evidence="1" id="KW-1133">Transmembrane helix</keyword>
<dbReference type="eggNOG" id="ENOG502ZJGZ">
    <property type="taxonomic scope" value="Bacteria"/>
</dbReference>
<feature type="transmembrane region" description="Helical" evidence="1">
    <location>
        <begin position="247"/>
        <end position="265"/>
    </location>
</feature>
<keyword evidence="1" id="KW-0812">Transmembrane</keyword>
<organism evidence="2 3">
    <name type="scientific">Mycobacterium asiaticum</name>
    <dbReference type="NCBI Taxonomy" id="1790"/>
    <lineage>
        <taxon>Bacteria</taxon>
        <taxon>Bacillati</taxon>
        <taxon>Actinomycetota</taxon>
        <taxon>Actinomycetes</taxon>
        <taxon>Mycobacteriales</taxon>
        <taxon>Mycobacteriaceae</taxon>
        <taxon>Mycobacterium</taxon>
    </lineage>
</organism>
<feature type="transmembrane region" description="Helical" evidence="1">
    <location>
        <begin position="95"/>
        <end position="115"/>
    </location>
</feature>
<evidence type="ECO:0000256" key="1">
    <source>
        <dbReference type="SAM" id="Phobius"/>
    </source>
</evidence>
<proteinExistence type="predicted"/>
<feature type="transmembrane region" description="Helical" evidence="1">
    <location>
        <begin position="65"/>
        <end position="83"/>
    </location>
</feature>
<feature type="transmembrane region" description="Helical" evidence="1">
    <location>
        <begin position="179"/>
        <end position="201"/>
    </location>
</feature>
<reference evidence="2 3" key="1">
    <citation type="submission" date="2016-06" db="EMBL/GenBank/DDBJ databases">
        <authorList>
            <person name="Kjaerup R.B."/>
            <person name="Dalgaard T.S."/>
            <person name="Juul-Madsen H.R."/>
        </authorList>
    </citation>
    <scope>NUCLEOTIDE SEQUENCE [LARGE SCALE GENOMIC DNA]</scope>
    <source>
        <strain evidence="2 3">1081914.2</strain>
    </source>
</reference>
<accession>A0A1A3BY63</accession>
<dbReference type="AlphaFoldDB" id="A0A1A3BY63"/>
<evidence type="ECO:0000313" key="3">
    <source>
        <dbReference type="Proteomes" id="UP000093795"/>
    </source>
</evidence>
<gene>
    <name evidence="2" type="ORF">A9X01_27475</name>
</gene>
<dbReference type="RefSeq" id="WP_065122625.1">
    <property type="nucleotide sequence ID" value="NZ_LZKQ01000244.1"/>
</dbReference>
<dbReference type="STRING" id="1790.A5645_21965"/>